<dbReference type="PANTHER" id="PTHR33136:SF107">
    <property type="entry name" value="RAPID ALKALINIZATION FACTOR"/>
    <property type="match status" value="1"/>
</dbReference>
<keyword evidence="6" id="KW-1015">Disulfide bond</keyword>
<reference evidence="8 9" key="1">
    <citation type="journal article" date="2024" name="G3 (Bethesda)">
        <title>Genome assembly of Hibiscus sabdariffa L. provides insights into metabolisms of medicinal natural products.</title>
        <authorList>
            <person name="Kim T."/>
        </authorList>
    </citation>
    <scope>NUCLEOTIDE SEQUENCE [LARGE SCALE GENOMIC DNA]</scope>
    <source>
        <strain evidence="8">TK-2024</strain>
        <tissue evidence="8">Old leaves</tissue>
    </source>
</reference>
<keyword evidence="4" id="KW-0372">Hormone</keyword>
<evidence type="ECO:0000256" key="5">
    <source>
        <dbReference type="ARBA" id="ARBA00022729"/>
    </source>
</evidence>
<dbReference type="Proteomes" id="UP001472677">
    <property type="component" value="Unassembled WGS sequence"/>
</dbReference>
<dbReference type="PANTHER" id="PTHR33136">
    <property type="entry name" value="RAPID ALKALINIZATION FACTOR-LIKE"/>
    <property type="match status" value="1"/>
</dbReference>
<feature type="signal peptide" evidence="7">
    <location>
        <begin position="1"/>
        <end position="30"/>
    </location>
</feature>
<evidence type="ECO:0000256" key="2">
    <source>
        <dbReference type="ARBA" id="ARBA00009178"/>
    </source>
</evidence>
<comment type="subcellular location">
    <subcellularLocation>
        <location evidence="1">Secreted</location>
    </subcellularLocation>
</comment>
<dbReference type="Pfam" id="PF05498">
    <property type="entry name" value="RALF"/>
    <property type="match status" value="1"/>
</dbReference>
<accession>A0ABR2B4N3</accession>
<evidence type="ECO:0008006" key="10">
    <source>
        <dbReference type="Google" id="ProtNLM"/>
    </source>
</evidence>
<evidence type="ECO:0000256" key="1">
    <source>
        <dbReference type="ARBA" id="ARBA00004613"/>
    </source>
</evidence>
<keyword evidence="9" id="KW-1185">Reference proteome</keyword>
<keyword evidence="3" id="KW-0964">Secreted</keyword>
<evidence type="ECO:0000313" key="8">
    <source>
        <dbReference type="EMBL" id="KAK8501823.1"/>
    </source>
</evidence>
<evidence type="ECO:0000256" key="7">
    <source>
        <dbReference type="SAM" id="SignalP"/>
    </source>
</evidence>
<gene>
    <name evidence="8" type="ORF">V6N12_072957</name>
</gene>
<dbReference type="InterPro" id="IPR008801">
    <property type="entry name" value="RALF"/>
</dbReference>
<proteinExistence type="inferred from homology"/>
<protein>
    <recommendedName>
        <fullName evidence="10">Rapid alkalinization factor-like</fullName>
    </recommendedName>
</protein>
<comment type="similarity">
    <text evidence="2">Belongs to the plant rapid alkalinization factor (RALF) family.</text>
</comment>
<dbReference type="EMBL" id="JBBPBM010000181">
    <property type="protein sequence ID" value="KAK8501823.1"/>
    <property type="molecule type" value="Genomic_DNA"/>
</dbReference>
<comment type="caution">
    <text evidence="8">The sequence shown here is derived from an EMBL/GenBank/DDBJ whole genome shotgun (WGS) entry which is preliminary data.</text>
</comment>
<feature type="chain" id="PRO_5046264889" description="Rapid alkalinization factor-like" evidence="7">
    <location>
        <begin position="31"/>
        <end position="123"/>
    </location>
</feature>
<evidence type="ECO:0000256" key="4">
    <source>
        <dbReference type="ARBA" id="ARBA00022702"/>
    </source>
</evidence>
<keyword evidence="5 7" id="KW-0732">Signal</keyword>
<evidence type="ECO:0000256" key="6">
    <source>
        <dbReference type="ARBA" id="ARBA00023157"/>
    </source>
</evidence>
<organism evidence="8 9">
    <name type="scientific">Hibiscus sabdariffa</name>
    <name type="common">roselle</name>
    <dbReference type="NCBI Taxonomy" id="183260"/>
    <lineage>
        <taxon>Eukaryota</taxon>
        <taxon>Viridiplantae</taxon>
        <taxon>Streptophyta</taxon>
        <taxon>Embryophyta</taxon>
        <taxon>Tracheophyta</taxon>
        <taxon>Spermatophyta</taxon>
        <taxon>Magnoliopsida</taxon>
        <taxon>eudicotyledons</taxon>
        <taxon>Gunneridae</taxon>
        <taxon>Pentapetalae</taxon>
        <taxon>rosids</taxon>
        <taxon>malvids</taxon>
        <taxon>Malvales</taxon>
        <taxon>Malvaceae</taxon>
        <taxon>Malvoideae</taxon>
        <taxon>Hibiscus</taxon>
    </lineage>
</organism>
<name>A0ABR2B4N3_9ROSI</name>
<evidence type="ECO:0000256" key="3">
    <source>
        <dbReference type="ARBA" id="ARBA00022525"/>
    </source>
</evidence>
<evidence type="ECO:0000313" key="9">
    <source>
        <dbReference type="Proteomes" id="UP001472677"/>
    </source>
</evidence>
<sequence length="123" mass="13183">MAYPSAFLLPISLLLLSSIAIASLLAAVSASSESVVHRSTWAAMTNESGSCQGATTAECMDEDDDLELYSYRQTANTDYISYGALKRDTVPCSQRGGSYYNCKPGAEANPYDRGCSAITRCRS</sequence>